<sequence length="363" mass="40922">MRLRENAPKVVLVTSRKEHEEQDRAAISRQRLTLGASFASGLEAFGYLCSNPCDIILCDNNIGDMDSRSFLRLLKKNATLKQIPVVMVTAENDRNAVLDAIAAGCAGYILRPYSVDTFERHVGTALKLTTFTEIEEQQISDAKQLLAMGRYDDAIEEFEEIIALHDEAQQYYDMGCRYLLRQKFGKAIVSFNKAIKINELFAEAYQGLAEAFRGKGDMDGYERYLKKAADTYAQFDRLEEVKELFIEILKVDSTAINPFNTLGVRLRRNGDLQGAVRAYQQALEISPGDENIYFNLSKAYYLLEERDKGMEALVTALRINGGFDEARDLYGRMVGQPWTGDGFDELVDNVGRSREGSDSIMDV</sequence>
<keyword evidence="3" id="KW-0597">Phosphoprotein</keyword>
<keyword evidence="2 4" id="KW-0802">TPR repeat</keyword>
<dbReference type="AlphaFoldDB" id="A0A7J0BFE1"/>
<evidence type="ECO:0000313" key="6">
    <source>
        <dbReference type="EMBL" id="GFM31912.1"/>
    </source>
</evidence>
<evidence type="ECO:0000256" key="1">
    <source>
        <dbReference type="ARBA" id="ARBA00022737"/>
    </source>
</evidence>
<dbReference type="InterPro" id="IPR019734">
    <property type="entry name" value="TPR_rpt"/>
</dbReference>
<dbReference type="Proteomes" id="UP000503840">
    <property type="component" value="Unassembled WGS sequence"/>
</dbReference>
<dbReference type="PROSITE" id="PS50110">
    <property type="entry name" value="RESPONSE_REGULATORY"/>
    <property type="match status" value="1"/>
</dbReference>
<evidence type="ECO:0000256" key="2">
    <source>
        <dbReference type="ARBA" id="ARBA00022803"/>
    </source>
</evidence>
<accession>A0A7J0BFE1</accession>
<keyword evidence="7" id="KW-1185">Reference proteome</keyword>
<dbReference type="InterPro" id="IPR050498">
    <property type="entry name" value="Ycf3"/>
</dbReference>
<dbReference type="PROSITE" id="PS50005">
    <property type="entry name" value="TPR"/>
    <property type="match status" value="2"/>
</dbReference>
<evidence type="ECO:0000256" key="3">
    <source>
        <dbReference type="PROSITE-ProRule" id="PRU00169"/>
    </source>
</evidence>
<evidence type="ECO:0000259" key="5">
    <source>
        <dbReference type="PROSITE" id="PS50110"/>
    </source>
</evidence>
<dbReference type="Gene3D" id="1.25.40.10">
    <property type="entry name" value="Tetratricopeptide repeat domain"/>
    <property type="match status" value="2"/>
</dbReference>
<dbReference type="InterPro" id="IPR011006">
    <property type="entry name" value="CheY-like_superfamily"/>
</dbReference>
<evidence type="ECO:0000256" key="4">
    <source>
        <dbReference type="PROSITE-ProRule" id="PRU00339"/>
    </source>
</evidence>
<dbReference type="SMART" id="SM00028">
    <property type="entry name" value="TPR"/>
    <property type="match status" value="4"/>
</dbReference>
<dbReference type="Pfam" id="PF13414">
    <property type="entry name" value="TPR_11"/>
    <property type="match status" value="1"/>
</dbReference>
<evidence type="ECO:0000313" key="7">
    <source>
        <dbReference type="Proteomes" id="UP000503840"/>
    </source>
</evidence>
<keyword evidence="1" id="KW-0677">Repeat</keyword>
<dbReference type="GO" id="GO:0000160">
    <property type="term" value="P:phosphorelay signal transduction system"/>
    <property type="evidence" value="ECO:0007669"/>
    <property type="project" value="InterPro"/>
</dbReference>
<dbReference type="PANTHER" id="PTHR44858:SF1">
    <property type="entry name" value="UDP-N-ACETYLGLUCOSAMINE--PEPTIDE N-ACETYLGLUCOSAMINYLTRANSFERASE SPINDLY-RELATED"/>
    <property type="match status" value="1"/>
</dbReference>
<feature type="modified residue" description="4-aspartylphosphate" evidence="3">
    <location>
        <position position="59"/>
    </location>
</feature>
<dbReference type="Pfam" id="PF00072">
    <property type="entry name" value="Response_reg"/>
    <property type="match status" value="1"/>
</dbReference>
<feature type="repeat" description="TPR" evidence="4">
    <location>
        <begin position="256"/>
        <end position="289"/>
    </location>
</feature>
<dbReference type="PANTHER" id="PTHR44858">
    <property type="entry name" value="TETRATRICOPEPTIDE REPEAT PROTEIN 6"/>
    <property type="match status" value="1"/>
</dbReference>
<gene>
    <name evidence="6" type="ORF">DSM101010T_02770</name>
</gene>
<feature type="domain" description="Response regulatory" evidence="5">
    <location>
        <begin position="9"/>
        <end position="126"/>
    </location>
</feature>
<protein>
    <recommendedName>
        <fullName evidence="5">Response regulatory domain-containing protein</fullName>
    </recommendedName>
</protein>
<dbReference type="InterPro" id="IPR011990">
    <property type="entry name" value="TPR-like_helical_dom_sf"/>
</dbReference>
<dbReference type="Gene3D" id="3.40.50.2300">
    <property type="match status" value="1"/>
</dbReference>
<dbReference type="InterPro" id="IPR001789">
    <property type="entry name" value="Sig_transdc_resp-reg_receiver"/>
</dbReference>
<dbReference type="SUPFAM" id="SSF48452">
    <property type="entry name" value="TPR-like"/>
    <property type="match status" value="1"/>
</dbReference>
<reference evidence="6 7" key="1">
    <citation type="submission" date="2020-05" db="EMBL/GenBank/DDBJ databases">
        <title>Draft genome sequence of Desulfovibrio sp. strain HN2T.</title>
        <authorList>
            <person name="Ueno A."/>
            <person name="Tamazawa S."/>
            <person name="Tamamura S."/>
            <person name="Murakami T."/>
            <person name="Kiyama T."/>
            <person name="Inomata H."/>
            <person name="Amano Y."/>
            <person name="Miyakawa K."/>
            <person name="Tamaki H."/>
            <person name="Naganuma T."/>
            <person name="Kaneko K."/>
        </authorList>
    </citation>
    <scope>NUCLEOTIDE SEQUENCE [LARGE SCALE GENOMIC DNA]</scope>
    <source>
        <strain evidence="6 7">HN2</strain>
    </source>
</reference>
<feature type="repeat" description="TPR" evidence="4">
    <location>
        <begin position="168"/>
        <end position="201"/>
    </location>
</feature>
<dbReference type="EMBL" id="BLVO01000004">
    <property type="protein sequence ID" value="GFM31912.1"/>
    <property type="molecule type" value="Genomic_DNA"/>
</dbReference>
<dbReference type="SUPFAM" id="SSF52172">
    <property type="entry name" value="CheY-like"/>
    <property type="match status" value="1"/>
</dbReference>
<organism evidence="6 7">
    <name type="scientific">Desulfovibrio subterraneus</name>
    <dbReference type="NCBI Taxonomy" id="2718620"/>
    <lineage>
        <taxon>Bacteria</taxon>
        <taxon>Pseudomonadati</taxon>
        <taxon>Thermodesulfobacteriota</taxon>
        <taxon>Desulfovibrionia</taxon>
        <taxon>Desulfovibrionales</taxon>
        <taxon>Desulfovibrionaceae</taxon>
        <taxon>Desulfovibrio</taxon>
    </lineage>
</organism>
<comment type="caution">
    <text evidence="6">The sequence shown here is derived from an EMBL/GenBank/DDBJ whole genome shotgun (WGS) entry which is preliminary data.</text>
</comment>
<name>A0A7J0BFE1_9BACT</name>
<dbReference type="SMART" id="SM00448">
    <property type="entry name" value="REC"/>
    <property type="match status" value="1"/>
</dbReference>
<proteinExistence type="predicted"/>